<feature type="transmembrane region" description="Helical" evidence="6">
    <location>
        <begin position="1322"/>
        <end position="1348"/>
    </location>
</feature>
<feature type="transmembrane region" description="Helical" evidence="6">
    <location>
        <begin position="1688"/>
        <end position="1707"/>
    </location>
</feature>
<feature type="compositionally biased region" description="Basic and acidic residues" evidence="5">
    <location>
        <begin position="1730"/>
        <end position="1742"/>
    </location>
</feature>
<dbReference type="Pfam" id="PF02010">
    <property type="entry name" value="REJ"/>
    <property type="match status" value="1"/>
</dbReference>
<reference evidence="11" key="1">
    <citation type="submission" date="2016-04" db="UniProtKB">
        <authorList>
            <consortium name="WormBaseParasite"/>
        </authorList>
    </citation>
    <scope>IDENTIFICATION</scope>
</reference>
<dbReference type="GO" id="GO:0015020">
    <property type="term" value="F:glucuronosyltransferase activity"/>
    <property type="evidence" value="ECO:0007669"/>
    <property type="project" value="UniProtKB-EC"/>
</dbReference>
<gene>
    <name evidence="9" type="ORF">NBR_LOCUS14402</name>
</gene>
<dbReference type="EMBL" id="UYSL01021349">
    <property type="protein sequence ID" value="VDL77991.1"/>
    <property type="molecule type" value="Genomic_DNA"/>
</dbReference>
<dbReference type="InterPro" id="IPR002859">
    <property type="entry name" value="PKD/REJ-like"/>
</dbReference>
<dbReference type="InterPro" id="IPR050271">
    <property type="entry name" value="UDP-glycosyltransferase"/>
</dbReference>
<evidence type="ECO:0000313" key="11">
    <source>
        <dbReference type="WBParaSite" id="NBR_0001440101-mRNA-1"/>
    </source>
</evidence>
<dbReference type="PANTHER" id="PTHR48043">
    <property type="entry name" value="EG:EG0003.4 PROTEIN-RELATED"/>
    <property type="match status" value="1"/>
</dbReference>
<name>A0A158R1T6_NIPBR</name>
<keyword evidence="10" id="KW-1185">Reference proteome</keyword>
<feature type="chain" id="PRO_5043135804" description="glucuronosyltransferase" evidence="7">
    <location>
        <begin position="18"/>
        <end position="1768"/>
    </location>
</feature>
<evidence type="ECO:0000259" key="8">
    <source>
        <dbReference type="Pfam" id="PF02010"/>
    </source>
</evidence>
<organism evidence="11">
    <name type="scientific">Nippostrongylus brasiliensis</name>
    <name type="common">Rat hookworm</name>
    <dbReference type="NCBI Taxonomy" id="27835"/>
    <lineage>
        <taxon>Eukaryota</taxon>
        <taxon>Metazoa</taxon>
        <taxon>Ecdysozoa</taxon>
        <taxon>Nematoda</taxon>
        <taxon>Chromadorea</taxon>
        <taxon>Rhabditida</taxon>
        <taxon>Rhabditina</taxon>
        <taxon>Rhabditomorpha</taxon>
        <taxon>Strongyloidea</taxon>
        <taxon>Heligmosomidae</taxon>
        <taxon>Nippostrongylus</taxon>
    </lineage>
</organism>
<dbReference type="Proteomes" id="UP000271162">
    <property type="component" value="Unassembled WGS sequence"/>
</dbReference>
<keyword evidence="6" id="KW-0812">Transmembrane</keyword>
<dbReference type="WBParaSite" id="NBR_0001440101-mRNA-1">
    <property type="protein sequence ID" value="NBR_0001440101-mRNA-1"/>
    <property type="gene ID" value="NBR_0001440101"/>
</dbReference>
<proteinExistence type="inferred from homology"/>
<evidence type="ECO:0000256" key="3">
    <source>
        <dbReference type="ARBA" id="ARBA00022676"/>
    </source>
</evidence>
<comment type="similarity">
    <text evidence="1">Belongs to the UDP-glycosyltransferase family.</text>
</comment>
<evidence type="ECO:0000313" key="10">
    <source>
        <dbReference type="Proteomes" id="UP000271162"/>
    </source>
</evidence>
<evidence type="ECO:0000256" key="4">
    <source>
        <dbReference type="ARBA" id="ARBA00022679"/>
    </source>
</evidence>
<keyword evidence="7" id="KW-0732">Signal</keyword>
<dbReference type="EC" id="2.4.1.17" evidence="2"/>
<dbReference type="OMA" id="KTIHYFG"/>
<keyword evidence="4" id="KW-0808">Transferase</keyword>
<reference evidence="9 10" key="2">
    <citation type="submission" date="2018-11" db="EMBL/GenBank/DDBJ databases">
        <authorList>
            <consortium name="Pathogen Informatics"/>
        </authorList>
    </citation>
    <scope>NUCLEOTIDE SEQUENCE [LARGE SCALE GENOMIC DNA]</scope>
</reference>
<evidence type="ECO:0000256" key="1">
    <source>
        <dbReference type="ARBA" id="ARBA00009995"/>
    </source>
</evidence>
<evidence type="ECO:0000256" key="2">
    <source>
        <dbReference type="ARBA" id="ARBA00012544"/>
    </source>
</evidence>
<evidence type="ECO:0000313" key="9">
    <source>
        <dbReference type="EMBL" id="VDL77991.1"/>
    </source>
</evidence>
<dbReference type="SUPFAM" id="SSF53756">
    <property type="entry name" value="UDP-Glycosyltransferase/glycogen phosphorylase"/>
    <property type="match status" value="1"/>
</dbReference>
<protein>
    <recommendedName>
        <fullName evidence="2">glucuronosyltransferase</fullName>
        <ecNumber evidence="2">2.4.1.17</ecNumber>
    </recommendedName>
</protein>
<evidence type="ECO:0000256" key="7">
    <source>
        <dbReference type="SAM" id="SignalP"/>
    </source>
</evidence>
<keyword evidence="3" id="KW-0328">Glycosyltransferase</keyword>
<feature type="region of interest" description="Disordered" evidence="5">
    <location>
        <begin position="1721"/>
        <end position="1768"/>
    </location>
</feature>
<keyword evidence="6" id="KW-0472">Membrane</keyword>
<feature type="domain" description="PKD/REJ-like" evidence="8">
    <location>
        <begin position="514"/>
        <end position="889"/>
    </location>
</feature>
<sequence length="1768" mass="195592">MSYTILLYLFCLTSVSDDVISVVGVLSIWQCYGYNETCGMDLPARPHILNGSSTLTVEDLPTEDKLPVSMDNLLSKILEEQSSSYGLLILEAGNTSLIEWQLESSNSNFKMESSSETSPPLVQESFVRNLTIYHFNASLYEGRPDQVTIVAPHSSLTFHLKQNCVISNCHHTALIFAPLRWTTAISNAFPLQFNKVRMSDCEICLSLPLPAELIRVCPQIQLARWLLIHQQICPSKKRTDNAAYHGVISGKMMRCELGNFTRDTETDVYFIRSRTLHNITLQKQKPVRLQPSCSSTNLTVSLSNDLLGLLIACGDACPTGLIPCKNVIAEYSALGKGAVCIGDGDHVIVRFGKAATLGISDPVTVLNTRLPLYVSKTIPHPNFTLSYSSEVMSCMTEVLVEVKRVTGDGGRPLHYTWKAVNASVELSRVFEGATNRTVSLPTKLLKHEVELSVTGCNFVNLCTTSDAIRLRPVTAEASLSVSLGGVSRSAVPSTAIRIRAVPELSRCNETHTIVPNDAQYNWSINGQFVTNDDSYRIPAFAYGVGDSVDVVVEVNYRDVPSTQHLRATVSETITFVAEELVAMVDAVSRTVAFDAAVVIDASGSKNPNERNGFVTHVWSCLNITSRKKCELPPLVELKSSILRIPARILNLGMSFNFSDNVRAENMSETVWSMVTIGPPKLPQISFIPFSSNKVSVGDYVRIQAFVTVQNSWLNTSWEIVRTSDTGYINISTFLENPISSFTQAQLSASNRVAVSLTIPPVDINLYPNWTGLQPGVQYAIRLIANSSDGCSFADVQIVVNAPPTVGIVEVMPTEGAIALTTQIEFRMGDGWYDDDMPLQYRFGIVILMKDNSKQSYWFTRTASRQNPGCGKFVGFRALLEVCDLFSSCSVAESEMFEVSQSTNITVAIVDLVAAINSDMSNGNIFDSLINMHALDIQKCEKDFDTVTADKITTKLLLTLDEDSDSNDYKEVLSSASTIMNAVSPSADDMLVMYDLLLDKNQRIVDVYMLNIHDFLSAFCIQLDTSSSRIMSAQGNGYTMIQAQSLVPGSQSFSNSSFSIAGVHEGAIELLDPLSGEPVPLVDTTQYTVYIPLVNYDPANYYACLLFSHNVWETKCITSNFAINVDGEYRIRCSCSAAGLLSVFTTAPPVPVQYPDHNEVRITFDLTVQAIQRAVDKAGGFYAYDNVTVLRTTPVVVKRDLIGDGNARKAMITIDRSFQNVIGNDSSSVATKWCESISSMLRVSVYRFKNPRVVIGILFNLTITLPFEDELTPLSAEEISLMLVESSKYHEFDLQSIQGETLPVQPITNNDIVELIVDRQLNALVLVLIIVISSLLVVASLYLGGAVIVKVRTDRLVAEERNKLIQLQPVTPPAAPPQYTTTVSPAVALADRYPVDIQPSLKVLVIGSRQDTLTTRIVRKTANTLAEDGSEVTLLLPFSAPPSPYIANRVRTKEENYGLKSEALMNAWSSFGAFDRIRSVKNFSHEMLTFCEQNPSAGDMSYFERAKTVIVNQIEGHILRRDLIRRIDDVGQRMFGERFTPFEEAVSQASFLLVNSDELLDYDRSLNSQWVYVGGLDTRKPSELNEVMCIPSNIEQQGNCRTLKSHGMATTVGCSDLTTKHVKEMIKEGMTDRMQKSSIMLSNAIGSKIANRKEKLQRTVEFAAKHAVIPTIRSSDSETTIFQRYHIDIYGPIFLLLLVSLTLLTWMVKTILQRRRNRIAKNSENGGAGDKIPEQAEDAEKPKPVTADPLQDEKTFSKKSEDIEDNEKY</sequence>
<feature type="compositionally biased region" description="Basic and acidic residues" evidence="5">
    <location>
        <begin position="1750"/>
        <end position="1768"/>
    </location>
</feature>
<evidence type="ECO:0000256" key="6">
    <source>
        <dbReference type="SAM" id="Phobius"/>
    </source>
</evidence>
<feature type="signal peptide" evidence="7">
    <location>
        <begin position="1"/>
        <end position="17"/>
    </location>
</feature>
<accession>A0A158R1T6</accession>
<keyword evidence="6" id="KW-1133">Transmembrane helix</keyword>
<dbReference type="PANTHER" id="PTHR48043:SF145">
    <property type="entry name" value="FI06409P-RELATED"/>
    <property type="match status" value="1"/>
</dbReference>
<evidence type="ECO:0000256" key="5">
    <source>
        <dbReference type="SAM" id="MobiDB-lite"/>
    </source>
</evidence>